<keyword evidence="5 10" id="KW-0812">Transmembrane</keyword>
<dbReference type="GO" id="GO:0071763">
    <property type="term" value="P:nuclear membrane organization"/>
    <property type="evidence" value="ECO:0007669"/>
    <property type="project" value="TreeGrafter"/>
</dbReference>
<accession>A0A6P3XAB9</accession>
<evidence type="ECO:0000256" key="9">
    <source>
        <dbReference type="ARBA" id="ARBA00023242"/>
    </source>
</evidence>
<dbReference type="PANTHER" id="PTHR13416">
    <property type="match status" value="1"/>
</dbReference>
<evidence type="ECO:0000313" key="11">
    <source>
        <dbReference type="Proteomes" id="UP000515204"/>
    </source>
</evidence>
<keyword evidence="11" id="KW-1185">Reference proteome</keyword>
<dbReference type="OrthoDB" id="410725at2759"/>
<keyword evidence="6" id="KW-0256">Endoplasmic reticulum</keyword>
<protein>
    <submittedName>
        <fullName evidence="12">Transmembrane protein 43 homolog isoform X1</fullName>
    </submittedName>
</protein>
<evidence type="ECO:0000256" key="1">
    <source>
        <dbReference type="ARBA" id="ARBA00004127"/>
    </source>
</evidence>
<dbReference type="RefSeq" id="XP_014475208.1">
    <property type="nucleotide sequence ID" value="XM_014619722.1"/>
</dbReference>
<evidence type="ECO:0000256" key="7">
    <source>
        <dbReference type="ARBA" id="ARBA00022989"/>
    </source>
</evidence>
<dbReference type="Proteomes" id="UP000515204">
    <property type="component" value="Unplaced"/>
</dbReference>
<evidence type="ECO:0000256" key="3">
    <source>
        <dbReference type="ARBA" id="ARBA00004586"/>
    </source>
</evidence>
<evidence type="ECO:0000256" key="5">
    <source>
        <dbReference type="ARBA" id="ARBA00022692"/>
    </source>
</evidence>
<gene>
    <name evidence="12" type="primary">LOC106744727</name>
</gene>
<evidence type="ECO:0000313" key="12">
    <source>
        <dbReference type="RefSeq" id="XP_014475208.1"/>
    </source>
</evidence>
<keyword evidence="7 10" id="KW-1133">Transmembrane helix</keyword>
<name>A0A6P3XAB9_DINQU</name>
<evidence type="ECO:0000256" key="6">
    <source>
        <dbReference type="ARBA" id="ARBA00022824"/>
    </source>
</evidence>
<evidence type="ECO:0000256" key="4">
    <source>
        <dbReference type="ARBA" id="ARBA00006627"/>
    </source>
</evidence>
<comment type="similarity">
    <text evidence="4">Belongs to the TMEM43 family.</text>
</comment>
<keyword evidence="8 10" id="KW-0472">Membrane</keyword>
<evidence type="ECO:0000256" key="8">
    <source>
        <dbReference type="ARBA" id="ARBA00023136"/>
    </source>
</evidence>
<dbReference type="Pfam" id="PF07787">
    <property type="entry name" value="TMEM43"/>
    <property type="match status" value="1"/>
</dbReference>
<proteinExistence type="inferred from homology"/>
<keyword evidence="9" id="KW-0539">Nucleus</keyword>
<feature type="transmembrane region" description="Helical" evidence="10">
    <location>
        <begin position="310"/>
        <end position="331"/>
    </location>
</feature>
<dbReference type="KEGG" id="dqu:106744727"/>
<organism evidence="11 12">
    <name type="scientific">Dinoponera quadriceps</name>
    <name type="common">South American ant</name>
    <dbReference type="NCBI Taxonomy" id="609295"/>
    <lineage>
        <taxon>Eukaryota</taxon>
        <taxon>Metazoa</taxon>
        <taxon>Ecdysozoa</taxon>
        <taxon>Arthropoda</taxon>
        <taxon>Hexapoda</taxon>
        <taxon>Insecta</taxon>
        <taxon>Pterygota</taxon>
        <taxon>Neoptera</taxon>
        <taxon>Endopterygota</taxon>
        <taxon>Hymenoptera</taxon>
        <taxon>Apocrita</taxon>
        <taxon>Aculeata</taxon>
        <taxon>Formicoidea</taxon>
        <taxon>Formicidae</taxon>
        <taxon>Ponerinae</taxon>
        <taxon>Ponerini</taxon>
        <taxon>Dinoponera</taxon>
    </lineage>
</organism>
<dbReference type="InterPro" id="IPR012430">
    <property type="entry name" value="TMEM43_fam"/>
</dbReference>
<dbReference type="PANTHER" id="PTHR13416:SF2">
    <property type="entry name" value="TRANSMEMBRANE PROTEIN 43"/>
    <property type="match status" value="1"/>
</dbReference>
<comment type="subcellular location">
    <subcellularLocation>
        <location evidence="1">Endomembrane system</location>
        <topology evidence="1">Multi-pass membrane protein</topology>
    </subcellularLocation>
    <subcellularLocation>
        <location evidence="3">Endoplasmic reticulum membrane</location>
    </subcellularLocation>
    <subcellularLocation>
        <location evidence="2">Nucleus envelope</location>
    </subcellularLocation>
</comment>
<evidence type="ECO:0000256" key="10">
    <source>
        <dbReference type="SAM" id="Phobius"/>
    </source>
</evidence>
<dbReference type="GO" id="GO:0005637">
    <property type="term" value="C:nuclear inner membrane"/>
    <property type="evidence" value="ECO:0007669"/>
    <property type="project" value="TreeGrafter"/>
</dbReference>
<dbReference type="GO" id="GO:0006629">
    <property type="term" value="P:lipid metabolic process"/>
    <property type="evidence" value="ECO:0007669"/>
    <property type="project" value="TreeGrafter"/>
</dbReference>
<evidence type="ECO:0000256" key="2">
    <source>
        <dbReference type="ARBA" id="ARBA00004259"/>
    </source>
</evidence>
<reference evidence="12" key="1">
    <citation type="submission" date="2025-08" db="UniProtKB">
        <authorList>
            <consortium name="RefSeq"/>
        </authorList>
    </citation>
    <scope>IDENTIFICATION</scope>
</reference>
<dbReference type="GeneID" id="106744727"/>
<dbReference type="AlphaFoldDB" id="A0A6P3XAB9"/>
<feature type="transmembrane region" description="Helical" evidence="10">
    <location>
        <begin position="340"/>
        <end position="367"/>
    </location>
</feature>
<feature type="transmembrane region" description="Helical" evidence="10">
    <location>
        <begin position="45"/>
        <end position="64"/>
    </location>
</feature>
<sequence>MYRTNQNGQSQREDADGFHQNRLTARQTTSVNMSATISEQFKESWLTVIIGSIMFAIGMCLLFWNEGKAVRVAYSLNEALHNIVVVSNPLALLPDYQGRLVYLSGHLQVLEPLTEPDYGIVMSSVKLKRRVQMYQWVEIEEEESFGGATEDEKHYYYTTEWKDKLVDSDHFYIRTGHHNPKEMSIKSQLQIADEVKIGAFTFGVELKKKFTDFVEVTSDERPERKDIKMHSGLYYHSADLWNPQVGDIRIQFSYAGKSGEVYTVVGLLEKDVIKPYYTQQGEEILLQRKHKISVDQMFHLEHKHNYWRTWYIRVLGWLVLFVAATCLANILKTIILNSTFLCGIIAVESLTLSVSMFISFLVIGIAWVWYRPMIGLCLTLMSIVPFIYSRLTSGSSSQQRENYNRL</sequence>
<feature type="transmembrane region" description="Helical" evidence="10">
    <location>
        <begin position="373"/>
        <end position="391"/>
    </location>
</feature>
<dbReference type="CTD" id="79188"/>
<dbReference type="GO" id="GO:0005789">
    <property type="term" value="C:endoplasmic reticulum membrane"/>
    <property type="evidence" value="ECO:0007669"/>
    <property type="project" value="UniProtKB-SubCell"/>
</dbReference>